<evidence type="ECO:0000313" key="2">
    <source>
        <dbReference type="EMBL" id="TQB68557.1"/>
    </source>
</evidence>
<dbReference type="AlphaFoldDB" id="A0A507QNI9"/>
<protein>
    <recommendedName>
        <fullName evidence="4">RNA polymerase II transcription factor SIII subunit A</fullName>
    </recommendedName>
</protein>
<reference evidence="2 3" key="1">
    <citation type="submission" date="2019-06" db="EMBL/GenBank/DDBJ databases">
        <title>Wine fermentation using esterase from Monascus purpureus.</title>
        <authorList>
            <person name="Geng C."/>
            <person name="Zhang Y."/>
        </authorList>
    </citation>
    <scope>NUCLEOTIDE SEQUENCE [LARGE SCALE GENOMIC DNA]</scope>
    <source>
        <strain evidence="2">HQ1</strain>
    </source>
</reference>
<evidence type="ECO:0000313" key="3">
    <source>
        <dbReference type="Proteomes" id="UP000319663"/>
    </source>
</evidence>
<organism evidence="2 3">
    <name type="scientific">Monascus purpureus</name>
    <name type="common">Red mold</name>
    <name type="synonym">Monascus anka</name>
    <dbReference type="NCBI Taxonomy" id="5098"/>
    <lineage>
        <taxon>Eukaryota</taxon>
        <taxon>Fungi</taxon>
        <taxon>Dikarya</taxon>
        <taxon>Ascomycota</taxon>
        <taxon>Pezizomycotina</taxon>
        <taxon>Eurotiomycetes</taxon>
        <taxon>Eurotiomycetidae</taxon>
        <taxon>Eurotiales</taxon>
        <taxon>Aspergillaceae</taxon>
        <taxon>Monascus</taxon>
    </lineage>
</organism>
<feature type="region of interest" description="Disordered" evidence="1">
    <location>
        <begin position="232"/>
        <end position="406"/>
    </location>
</feature>
<dbReference type="Pfam" id="PF06881">
    <property type="entry name" value="Elongin_A"/>
    <property type="match status" value="1"/>
</dbReference>
<dbReference type="OrthoDB" id="21513at2759"/>
<evidence type="ECO:0008006" key="4">
    <source>
        <dbReference type="Google" id="ProtNLM"/>
    </source>
</evidence>
<gene>
    <name evidence="2" type="ORF">MPDQ_003229</name>
</gene>
<feature type="compositionally biased region" description="Low complexity" evidence="1">
    <location>
        <begin position="258"/>
        <end position="269"/>
    </location>
</feature>
<proteinExistence type="predicted"/>
<keyword evidence="3" id="KW-1185">Reference proteome</keyword>
<dbReference type="GO" id="GO:0006368">
    <property type="term" value="P:transcription elongation by RNA polymerase II"/>
    <property type="evidence" value="ECO:0007669"/>
    <property type="project" value="InterPro"/>
</dbReference>
<accession>A0A507QNI9</accession>
<evidence type="ECO:0000256" key="1">
    <source>
        <dbReference type="SAM" id="MobiDB-lite"/>
    </source>
</evidence>
<dbReference type="Proteomes" id="UP000319663">
    <property type="component" value="Unassembled WGS sequence"/>
</dbReference>
<dbReference type="GO" id="GO:0070449">
    <property type="term" value="C:elongin complex"/>
    <property type="evidence" value="ECO:0007669"/>
    <property type="project" value="InterPro"/>
</dbReference>
<feature type="compositionally biased region" description="Low complexity" evidence="1">
    <location>
        <begin position="300"/>
        <end position="327"/>
    </location>
</feature>
<dbReference type="PANTHER" id="PTHR15141:SF76">
    <property type="entry name" value="TRANSCRIPTION ELONGATION FACTOR B POLYPEPTIDE 3"/>
    <property type="match status" value="1"/>
</dbReference>
<dbReference type="STRING" id="5098.A0A507QNI9"/>
<sequence>MPVLSLRQLATATAIRNVKYLNDIGNIPYALARPFLLKVESPEKLRSLELASPHIMKEDGELWLEFIKRDIPKWEQYDLPENPDSWYDVYCGLLERVRKSVEEDAEQMKMALEKINSERTKHSAKFVTDRRSIRLPRERPTTKQRYASYDRKMGGITPVFVSTSRSKTATADPLGAPAWTFERPQLPRSETTPTKRNNIFAVAKRNPALAVPTSKLRNKATQVKKAPLSLIEDHRRPLEPALASTRKDPPRVIAPGRSRSQSSNFCSSSVPMTTSLQEREARLRVLTSGHHAGSKESTISPAKSSAAAVSKEPSAASPPTSSPPLKSARLRSVTRNSTIPFPMEKKPQNLSRVSNHVLSKSQSNQTGESSNTTESKSPSEQSPRPMVMRKRPPPSVFIQPKRKKVS</sequence>
<dbReference type="InterPro" id="IPR010684">
    <property type="entry name" value="RNA_pol_II_trans_fac_SIII_A"/>
</dbReference>
<dbReference type="InterPro" id="IPR051870">
    <property type="entry name" value="Elongin-A_domain"/>
</dbReference>
<dbReference type="EMBL" id="VIFY01000207">
    <property type="protein sequence ID" value="TQB68557.1"/>
    <property type="molecule type" value="Genomic_DNA"/>
</dbReference>
<dbReference type="Gene3D" id="6.10.250.3180">
    <property type="match status" value="1"/>
</dbReference>
<dbReference type="PANTHER" id="PTHR15141">
    <property type="entry name" value="TRANSCRIPTION ELONGATION FACTOR B POLYPEPTIDE 3"/>
    <property type="match status" value="1"/>
</dbReference>
<feature type="compositionally biased region" description="Polar residues" evidence="1">
    <location>
        <begin position="348"/>
        <end position="381"/>
    </location>
</feature>
<name>A0A507QNI9_MONPU</name>
<comment type="caution">
    <text evidence="2">The sequence shown here is derived from an EMBL/GenBank/DDBJ whole genome shotgun (WGS) entry which is preliminary data.</text>
</comment>